<evidence type="ECO:0000313" key="2">
    <source>
        <dbReference type="Proteomes" id="UP000654075"/>
    </source>
</evidence>
<dbReference type="Proteomes" id="UP000654075">
    <property type="component" value="Unassembled WGS sequence"/>
</dbReference>
<accession>A0A813F7N4</accession>
<dbReference type="EMBL" id="CAJNNV010021980">
    <property type="protein sequence ID" value="CAE8607689.1"/>
    <property type="molecule type" value="Genomic_DNA"/>
</dbReference>
<keyword evidence="2" id="KW-1185">Reference proteome</keyword>
<organism evidence="1 2">
    <name type="scientific">Polarella glacialis</name>
    <name type="common">Dinoflagellate</name>
    <dbReference type="NCBI Taxonomy" id="89957"/>
    <lineage>
        <taxon>Eukaryota</taxon>
        <taxon>Sar</taxon>
        <taxon>Alveolata</taxon>
        <taxon>Dinophyceae</taxon>
        <taxon>Suessiales</taxon>
        <taxon>Suessiaceae</taxon>
        <taxon>Polarella</taxon>
    </lineage>
</organism>
<protein>
    <submittedName>
        <fullName evidence="1">Uncharacterized protein</fullName>
    </submittedName>
</protein>
<evidence type="ECO:0000313" key="1">
    <source>
        <dbReference type="EMBL" id="CAE8607689.1"/>
    </source>
</evidence>
<comment type="caution">
    <text evidence="1">The sequence shown here is derived from an EMBL/GenBank/DDBJ whole genome shotgun (WGS) entry which is preliminary data.</text>
</comment>
<sequence>VVAKASVAAREEVEVARELAISLRRAAAPLATAASSPTAMVALEVVAKASVAAREEVEVARELAISLRRAAAPLATAASSPTAMVALE</sequence>
<proteinExistence type="predicted"/>
<feature type="non-terminal residue" evidence="1">
    <location>
        <position position="88"/>
    </location>
</feature>
<gene>
    <name evidence="1" type="ORF">PGLA1383_LOCUS25602</name>
</gene>
<dbReference type="AlphaFoldDB" id="A0A813F7N4"/>
<reference evidence="1" key="1">
    <citation type="submission" date="2021-02" db="EMBL/GenBank/DDBJ databases">
        <authorList>
            <person name="Dougan E. K."/>
            <person name="Rhodes N."/>
            <person name="Thang M."/>
            <person name="Chan C."/>
        </authorList>
    </citation>
    <scope>NUCLEOTIDE SEQUENCE</scope>
</reference>
<name>A0A813F7N4_POLGL</name>
<feature type="non-terminal residue" evidence="1">
    <location>
        <position position="1"/>
    </location>
</feature>